<feature type="chain" id="PRO_5041309668" description="Peptidase A1 domain-containing protein" evidence="9">
    <location>
        <begin position="21"/>
        <end position="497"/>
    </location>
</feature>
<keyword evidence="5 7" id="KW-0378">Hydrolase</keyword>
<evidence type="ECO:0000256" key="7">
    <source>
        <dbReference type="RuleBase" id="RU000454"/>
    </source>
</evidence>
<dbReference type="Gene3D" id="2.40.70.10">
    <property type="entry name" value="Acid Proteases"/>
    <property type="match status" value="2"/>
</dbReference>
<keyword evidence="3 9" id="KW-0732">Signal</keyword>
<sequence length="497" mass="52809">MKVISAAAVSLAVLNTLALGSILPREKYVKIPFVKNQDGAGNVLGKRSNGHEKFVLANEQSFYSVELAIGTPSQSLTVLLDTGSADLWVPSKGNPYCGSVMDCDQYGVFDKTKSSTFKANKSSPFYAAYGDGTFAQGAFGQDRLKYNGLDLSGLSFAVANESNSTFGVLGIGLPALEVTYSGKVAVVDKKSYEYDNFPLFLKRSGAIDATAYSLFLNDESQSSGSILFGAVDHSKYEGRLYTVPLVNLYRSQGYQHPVAFDVTLHGIGLQTDRHNTTLTATKIPALLDSGTTLTYLPSQAVALLAKSLNATYSKALGYYEYACPSSDNDTSVAFDFGGFHINAPVSDFTMQTSVGGTCVLAVIPQAGNATAILGDSFLRNAYVVYDLDNYEVSLAQAKYGTGAEDIEAIKSTVPSATRAPGYNSTWSNYASVTSGGNIFTTASKNKNTTMNTTSSAKPTHRNKRALQDVAANSATSARSALALPLLAFLLILTVISS</sequence>
<feature type="domain" description="Peptidase A1" evidence="10">
    <location>
        <begin position="63"/>
        <end position="395"/>
    </location>
</feature>
<keyword evidence="2 7" id="KW-0645">Protease</keyword>
<evidence type="ECO:0000256" key="5">
    <source>
        <dbReference type="ARBA" id="ARBA00022801"/>
    </source>
</evidence>
<evidence type="ECO:0000256" key="4">
    <source>
        <dbReference type="ARBA" id="ARBA00022750"/>
    </source>
</evidence>
<dbReference type="AlphaFoldDB" id="A0AA35J3X7"/>
<dbReference type="EMBL" id="OX365907">
    <property type="protein sequence ID" value="CAI4046106.1"/>
    <property type="molecule type" value="Genomic_DNA"/>
</dbReference>
<keyword evidence="12" id="KW-1185">Reference proteome</keyword>
<dbReference type="GO" id="GO:0004190">
    <property type="term" value="F:aspartic-type endopeptidase activity"/>
    <property type="evidence" value="ECO:0007669"/>
    <property type="project" value="UniProtKB-KW"/>
</dbReference>
<dbReference type="CDD" id="cd05474">
    <property type="entry name" value="SAP_like"/>
    <property type="match status" value="1"/>
</dbReference>
<feature type="active site" evidence="6">
    <location>
        <position position="288"/>
    </location>
</feature>
<evidence type="ECO:0000256" key="3">
    <source>
        <dbReference type="ARBA" id="ARBA00022729"/>
    </source>
</evidence>
<reference evidence="11" key="1">
    <citation type="submission" date="2022-10" db="EMBL/GenBank/DDBJ databases">
        <authorList>
            <person name="Byrne P K."/>
        </authorList>
    </citation>
    <scope>NUCLEOTIDE SEQUENCE</scope>
    <source>
        <strain evidence="11">IFO1802</strain>
    </source>
</reference>
<name>A0AA35J3X7_SACK1</name>
<dbReference type="PROSITE" id="PS00141">
    <property type="entry name" value="ASP_PROTEASE"/>
    <property type="match status" value="2"/>
</dbReference>
<dbReference type="FunFam" id="2.40.70.10:FF:000011">
    <property type="entry name" value="Aspartic protease"/>
    <property type="match status" value="1"/>
</dbReference>
<evidence type="ECO:0000256" key="9">
    <source>
        <dbReference type="SAM" id="SignalP"/>
    </source>
</evidence>
<dbReference type="InterPro" id="IPR033121">
    <property type="entry name" value="PEPTIDASE_A1"/>
</dbReference>
<dbReference type="GO" id="GO:0071944">
    <property type="term" value="C:cell periphery"/>
    <property type="evidence" value="ECO:0007669"/>
    <property type="project" value="UniProtKB-ARBA"/>
</dbReference>
<dbReference type="FunFam" id="2.40.70.10:FF:000023">
    <property type="entry name" value="Aspartic protease"/>
    <property type="match status" value="1"/>
</dbReference>
<dbReference type="Proteomes" id="UP001162087">
    <property type="component" value="Chromosome 12"/>
</dbReference>
<evidence type="ECO:0000256" key="6">
    <source>
        <dbReference type="PIRSR" id="PIRSR601461-1"/>
    </source>
</evidence>
<dbReference type="InterPro" id="IPR021109">
    <property type="entry name" value="Peptidase_aspartic_dom_sf"/>
</dbReference>
<evidence type="ECO:0000256" key="8">
    <source>
        <dbReference type="SAM" id="MobiDB-lite"/>
    </source>
</evidence>
<dbReference type="InterPro" id="IPR001461">
    <property type="entry name" value="Aspartic_peptidase_A1"/>
</dbReference>
<dbReference type="InterPro" id="IPR001969">
    <property type="entry name" value="Aspartic_peptidase_AS"/>
</dbReference>
<protein>
    <recommendedName>
        <fullName evidence="10">Peptidase A1 domain-containing protein</fullName>
    </recommendedName>
</protein>
<evidence type="ECO:0000256" key="1">
    <source>
        <dbReference type="ARBA" id="ARBA00007447"/>
    </source>
</evidence>
<dbReference type="GO" id="GO:0006508">
    <property type="term" value="P:proteolysis"/>
    <property type="evidence" value="ECO:0007669"/>
    <property type="project" value="UniProtKB-KW"/>
</dbReference>
<proteinExistence type="inferred from homology"/>
<dbReference type="PRINTS" id="PR00792">
    <property type="entry name" value="PEPSIN"/>
</dbReference>
<evidence type="ECO:0000256" key="2">
    <source>
        <dbReference type="ARBA" id="ARBA00022670"/>
    </source>
</evidence>
<dbReference type="PANTHER" id="PTHR47966:SF65">
    <property type="entry name" value="ASPARTIC-TYPE ENDOPEPTIDASE"/>
    <property type="match status" value="1"/>
</dbReference>
<evidence type="ECO:0000313" key="11">
    <source>
        <dbReference type="EMBL" id="CAI4046106.1"/>
    </source>
</evidence>
<evidence type="ECO:0000259" key="10">
    <source>
        <dbReference type="PROSITE" id="PS51767"/>
    </source>
</evidence>
<dbReference type="InterPro" id="IPR033876">
    <property type="entry name" value="SAP-like"/>
</dbReference>
<feature type="region of interest" description="Disordered" evidence="8">
    <location>
        <begin position="443"/>
        <end position="462"/>
    </location>
</feature>
<dbReference type="SUPFAM" id="SSF50630">
    <property type="entry name" value="Acid proteases"/>
    <property type="match status" value="1"/>
</dbReference>
<feature type="compositionally biased region" description="Low complexity" evidence="8">
    <location>
        <begin position="443"/>
        <end position="457"/>
    </location>
</feature>
<feature type="active site" evidence="6">
    <location>
        <position position="81"/>
    </location>
</feature>
<dbReference type="PANTHER" id="PTHR47966">
    <property type="entry name" value="BETA-SITE APP-CLEAVING ENZYME, ISOFORM A-RELATED"/>
    <property type="match status" value="1"/>
</dbReference>
<dbReference type="RefSeq" id="XP_056083737.1">
    <property type="nucleotide sequence ID" value="XM_056229750.1"/>
</dbReference>
<comment type="similarity">
    <text evidence="1 7">Belongs to the peptidase A1 family.</text>
</comment>
<feature type="signal peptide" evidence="9">
    <location>
        <begin position="1"/>
        <end position="20"/>
    </location>
</feature>
<evidence type="ECO:0000313" key="12">
    <source>
        <dbReference type="Proteomes" id="UP001162087"/>
    </source>
</evidence>
<gene>
    <name evidence="11" type="primary">SKDI12G1690</name>
    <name evidence="11" type="ORF">SKDI_12G1690</name>
</gene>
<organism evidence="11 12">
    <name type="scientific">Saccharomyces kudriavzevii (strain ATCC MYA-4449 / AS 2.2408 / CBS 8840 / NBRC 1802 / NCYC 2889)</name>
    <name type="common">Yeast</name>
    <dbReference type="NCBI Taxonomy" id="226230"/>
    <lineage>
        <taxon>Eukaryota</taxon>
        <taxon>Fungi</taxon>
        <taxon>Dikarya</taxon>
        <taxon>Ascomycota</taxon>
        <taxon>Saccharomycotina</taxon>
        <taxon>Saccharomycetes</taxon>
        <taxon>Saccharomycetales</taxon>
        <taxon>Saccharomycetaceae</taxon>
        <taxon>Saccharomyces</taxon>
    </lineage>
</organism>
<dbReference type="PROSITE" id="PS51767">
    <property type="entry name" value="PEPTIDASE_A1"/>
    <property type="match status" value="1"/>
</dbReference>
<dbReference type="Pfam" id="PF00026">
    <property type="entry name" value="Asp"/>
    <property type="match status" value="1"/>
</dbReference>
<accession>A0AA35J3X7</accession>
<keyword evidence="4 7" id="KW-0064">Aspartyl protease</keyword>
<dbReference type="GeneID" id="80925707"/>